<dbReference type="InterPro" id="IPR051678">
    <property type="entry name" value="AGP_Transferase"/>
</dbReference>
<keyword evidence="3" id="KW-1185">Reference proteome</keyword>
<proteinExistence type="predicted"/>
<sequence>MTVATRRDVESTRTRLTSWLAEKLRAADVAVSELVIPEAGYSNETAFCEVSWTDWKGRRVQRSLVLRIEPTGHQLFARPDAVFQARMMTTLARATTVSVPEVLFVETDADVFGAPFYVMERVAGRIPPDVPSWHRKGWVTGLDAAQRARMYDNGLRALAQLHAVDAHRYFGFLEPADGQPSFDAYLDGLRAWHSWAEPDVRYDADVVKAAVAYVDAARPYRPEEVVVWRDARPGNIIFADDLSVAALLDWETSTLGPPGVDLGWWVVFEEYLCEAQGLSRLEGVPGREATIARYQELTGREIPDVGYYEVLAALELSLITSRLTRLLIEDGLAERIAVEYTTRVTGMLAGKLARVGA</sequence>
<dbReference type="SUPFAM" id="SSF56112">
    <property type="entry name" value="Protein kinase-like (PK-like)"/>
    <property type="match status" value="1"/>
</dbReference>
<keyword evidence="2" id="KW-0418">Kinase</keyword>
<accession>A0A1M7PLK3</accession>
<evidence type="ECO:0000313" key="3">
    <source>
        <dbReference type="Proteomes" id="UP000184440"/>
    </source>
</evidence>
<dbReference type="EMBL" id="FRCS01000003">
    <property type="protein sequence ID" value="SHN18153.1"/>
    <property type="molecule type" value="Genomic_DNA"/>
</dbReference>
<evidence type="ECO:0000259" key="1">
    <source>
        <dbReference type="Pfam" id="PF01636"/>
    </source>
</evidence>
<dbReference type="InterPro" id="IPR002575">
    <property type="entry name" value="Aminoglycoside_PTrfase"/>
</dbReference>
<dbReference type="OrthoDB" id="3339041at2"/>
<feature type="domain" description="Aminoglycoside phosphotransferase" evidence="1">
    <location>
        <begin position="40"/>
        <end position="277"/>
    </location>
</feature>
<dbReference type="InterPro" id="IPR011009">
    <property type="entry name" value="Kinase-like_dom_sf"/>
</dbReference>
<dbReference type="Gene3D" id="3.90.1200.10">
    <property type="match status" value="1"/>
</dbReference>
<dbReference type="RefSeq" id="WP_073256524.1">
    <property type="nucleotide sequence ID" value="NZ_FRCS01000003.1"/>
</dbReference>
<dbReference type="Proteomes" id="UP000184440">
    <property type="component" value="Unassembled WGS sequence"/>
</dbReference>
<dbReference type="STRING" id="134849.SAMN05443668_103478"/>
<gene>
    <name evidence="2" type="ORF">SAMN05443668_103478</name>
</gene>
<protein>
    <submittedName>
        <fullName evidence="2">Predicted kinase, aminoglycoside phosphotransferase (APT) family</fullName>
    </submittedName>
</protein>
<organism evidence="2 3">
    <name type="scientific">Cryptosporangium aurantiacum</name>
    <dbReference type="NCBI Taxonomy" id="134849"/>
    <lineage>
        <taxon>Bacteria</taxon>
        <taxon>Bacillati</taxon>
        <taxon>Actinomycetota</taxon>
        <taxon>Actinomycetes</taxon>
        <taxon>Cryptosporangiales</taxon>
        <taxon>Cryptosporangiaceae</taxon>
        <taxon>Cryptosporangium</taxon>
    </lineage>
</organism>
<dbReference type="CDD" id="cd05154">
    <property type="entry name" value="ACAD10_11_N-like"/>
    <property type="match status" value="1"/>
</dbReference>
<dbReference type="AlphaFoldDB" id="A0A1M7PLK3"/>
<dbReference type="GO" id="GO:0016301">
    <property type="term" value="F:kinase activity"/>
    <property type="evidence" value="ECO:0007669"/>
    <property type="project" value="UniProtKB-KW"/>
</dbReference>
<keyword evidence="2" id="KW-0808">Transferase</keyword>
<dbReference type="PANTHER" id="PTHR21310">
    <property type="entry name" value="AMINOGLYCOSIDE PHOSPHOTRANSFERASE-RELATED-RELATED"/>
    <property type="match status" value="1"/>
</dbReference>
<dbReference type="PANTHER" id="PTHR21310:SF40">
    <property type="entry name" value="AMINOGLYCOSIDE PHOSPHOTRANSFERASE DOMAIN-CONTAINING PROTEIN-RELATED"/>
    <property type="match status" value="1"/>
</dbReference>
<name>A0A1M7PLK3_9ACTN</name>
<dbReference type="InterPro" id="IPR041726">
    <property type="entry name" value="ACAD10_11_N"/>
</dbReference>
<dbReference type="Pfam" id="PF01636">
    <property type="entry name" value="APH"/>
    <property type="match status" value="1"/>
</dbReference>
<reference evidence="2 3" key="1">
    <citation type="submission" date="2016-11" db="EMBL/GenBank/DDBJ databases">
        <authorList>
            <person name="Jaros S."/>
            <person name="Januszkiewicz K."/>
            <person name="Wedrychowicz H."/>
        </authorList>
    </citation>
    <scope>NUCLEOTIDE SEQUENCE [LARGE SCALE GENOMIC DNA]</scope>
    <source>
        <strain evidence="2 3">DSM 46144</strain>
    </source>
</reference>
<evidence type="ECO:0000313" key="2">
    <source>
        <dbReference type="EMBL" id="SHN18153.1"/>
    </source>
</evidence>
<dbReference type="Gene3D" id="3.30.200.20">
    <property type="entry name" value="Phosphorylase Kinase, domain 1"/>
    <property type="match status" value="1"/>
</dbReference>